<feature type="transmembrane region" description="Helical" evidence="9">
    <location>
        <begin position="36"/>
        <end position="56"/>
    </location>
</feature>
<accession>A0ABY7D7R8</accession>
<evidence type="ECO:0000256" key="9">
    <source>
        <dbReference type="SAM" id="Phobius"/>
    </source>
</evidence>
<organism evidence="11 12">
    <name type="scientific">Puccinia triticina</name>
    <dbReference type="NCBI Taxonomy" id="208348"/>
    <lineage>
        <taxon>Eukaryota</taxon>
        <taxon>Fungi</taxon>
        <taxon>Dikarya</taxon>
        <taxon>Basidiomycota</taxon>
        <taxon>Pucciniomycotina</taxon>
        <taxon>Pucciniomycetes</taxon>
        <taxon>Pucciniales</taxon>
        <taxon>Pucciniaceae</taxon>
        <taxon>Puccinia</taxon>
    </lineage>
</organism>
<evidence type="ECO:0000256" key="7">
    <source>
        <dbReference type="ARBA" id="ARBA00023136"/>
    </source>
</evidence>
<dbReference type="PANTHER" id="PTHR31595:SF57">
    <property type="entry name" value="OS04G0481900 PROTEIN"/>
    <property type="match status" value="1"/>
</dbReference>
<evidence type="ECO:0000256" key="6">
    <source>
        <dbReference type="ARBA" id="ARBA00022989"/>
    </source>
</evidence>
<keyword evidence="6 9" id="KW-1133">Transmembrane helix</keyword>
<dbReference type="RefSeq" id="XP_053028678.1">
    <property type="nucleotide sequence ID" value="XM_053164694.1"/>
</dbReference>
<comment type="pathway">
    <text evidence="2">Secondary metabolite biosynthesis.</text>
</comment>
<feature type="transmembrane region" description="Helical" evidence="9">
    <location>
        <begin position="68"/>
        <end position="86"/>
    </location>
</feature>
<evidence type="ECO:0000256" key="4">
    <source>
        <dbReference type="ARBA" id="ARBA00022679"/>
    </source>
</evidence>
<evidence type="ECO:0000256" key="5">
    <source>
        <dbReference type="ARBA" id="ARBA00022692"/>
    </source>
</evidence>
<evidence type="ECO:0000259" key="10">
    <source>
        <dbReference type="Pfam" id="PF13813"/>
    </source>
</evidence>
<dbReference type="PANTHER" id="PTHR31595">
    <property type="entry name" value="LONG-CHAIN-ALCOHOL O-FATTY-ACYLTRANSFERASE 3-RELATED"/>
    <property type="match status" value="1"/>
</dbReference>
<keyword evidence="5 9" id="KW-0812">Transmembrane</keyword>
<feature type="transmembrane region" description="Helical" evidence="9">
    <location>
        <begin position="6"/>
        <end position="24"/>
    </location>
</feature>
<dbReference type="InterPro" id="IPR044851">
    <property type="entry name" value="Wax_synthase"/>
</dbReference>
<feature type="transmembrane region" description="Helical" evidence="9">
    <location>
        <begin position="385"/>
        <end position="402"/>
    </location>
</feature>
<evidence type="ECO:0000313" key="11">
    <source>
        <dbReference type="EMBL" id="WAQ93123.1"/>
    </source>
</evidence>
<keyword evidence="7 9" id="KW-0472">Membrane</keyword>
<comment type="subcellular location">
    <subcellularLocation>
        <location evidence="1">Membrane</location>
        <topology evidence="1">Multi-pass membrane protein</topology>
    </subcellularLocation>
</comment>
<feature type="transmembrane region" description="Helical" evidence="9">
    <location>
        <begin position="354"/>
        <end position="373"/>
    </location>
</feature>
<feature type="domain" description="Wax synthase" evidence="10">
    <location>
        <begin position="267"/>
        <end position="357"/>
    </location>
</feature>
<evidence type="ECO:0000256" key="8">
    <source>
        <dbReference type="SAM" id="MobiDB-lite"/>
    </source>
</evidence>
<feature type="transmembrane region" description="Helical" evidence="9">
    <location>
        <begin position="204"/>
        <end position="228"/>
    </location>
</feature>
<feature type="transmembrane region" description="Helical" evidence="9">
    <location>
        <begin position="293"/>
        <end position="313"/>
    </location>
</feature>
<evidence type="ECO:0000313" key="12">
    <source>
        <dbReference type="Proteomes" id="UP001164743"/>
    </source>
</evidence>
<protein>
    <recommendedName>
        <fullName evidence="10">Wax synthase domain-containing protein</fullName>
    </recommendedName>
</protein>
<evidence type="ECO:0000256" key="1">
    <source>
        <dbReference type="ARBA" id="ARBA00004141"/>
    </source>
</evidence>
<reference evidence="11" key="1">
    <citation type="submission" date="2022-10" db="EMBL/GenBank/DDBJ databases">
        <title>Puccinia triticina Genome sequencing and assembly.</title>
        <authorList>
            <person name="Li C."/>
        </authorList>
    </citation>
    <scope>NUCLEOTIDE SEQUENCE</scope>
    <source>
        <strain evidence="11">Pt15</strain>
    </source>
</reference>
<gene>
    <name evidence="11" type="ORF">PtA15_18A181</name>
</gene>
<evidence type="ECO:0000256" key="2">
    <source>
        <dbReference type="ARBA" id="ARBA00005179"/>
    </source>
</evidence>
<dbReference type="InterPro" id="IPR032805">
    <property type="entry name" value="Wax_synthase_dom"/>
</dbReference>
<keyword evidence="4" id="KW-0808">Transferase</keyword>
<dbReference type="EMBL" id="CP110438">
    <property type="protein sequence ID" value="WAQ93123.1"/>
    <property type="molecule type" value="Genomic_DNA"/>
</dbReference>
<dbReference type="GeneID" id="77805589"/>
<feature type="transmembrane region" description="Helical" evidence="9">
    <location>
        <begin position="319"/>
        <end position="342"/>
    </location>
</feature>
<dbReference type="Pfam" id="PF13813">
    <property type="entry name" value="MBOAT_2"/>
    <property type="match status" value="1"/>
</dbReference>
<sequence length="439" mass="49262">MYGLGRVFLHLVLLAIHTSLLNLAGTRRDLGKLIRWTRISLLPITLCVVFSDWFSLKHQTQLPPFARFTLGSMLASLAIKSILFTFSQPSSLTSIKAKDAPTAPVSTSGLTSGTSPVSELVFDISSVRKKSQPRSSSDRSKQQMSSSEINHNIYSDVVFLSRTFGRLLVHQICAIIALVCWKSANDETLTGPLEPMIKKYKPEITAFCCGNIIWTNLDLFGCLFRLVLFTIKMVNRLLLKFLPALSKHQPLLKKIDQIHLEETCPFLFSKPPLEATSVTEFWGKYWHQKIRDLVLEAGAVPFTSFLIWCFGTGKLHPKALQLAGVLAAFTISGLVHECGVWTAGPIDPKFTTTIFFLSQGAGVCLENVFKVIFSRKVNGFLGKMWTLSWLIYFGTPMMTIWLKSLSFDQNSLFQGVEELGVSRMIWMPLIVTRLLRLAF</sequence>
<evidence type="ECO:0000256" key="3">
    <source>
        <dbReference type="ARBA" id="ARBA00007282"/>
    </source>
</evidence>
<proteinExistence type="inferred from homology"/>
<feature type="region of interest" description="Disordered" evidence="8">
    <location>
        <begin position="126"/>
        <end position="146"/>
    </location>
</feature>
<keyword evidence="12" id="KW-1185">Reference proteome</keyword>
<comment type="similarity">
    <text evidence="3">Belongs to the wax synthase family.</text>
</comment>
<name>A0ABY7D7R8_9BASI</name>
<dbReference type="Proteomes" id="UP001164743">
    <property type="component" value="Chromosome 18A"/>
</dbReference>